<dbReference type="AlphaFoldDB" id="A0A915D9T6"/>
<reference evidence="3" key="1">
    <citation type="submission" date="2022-11" db="UniProtKB">
        <authorList>
            <consortium name="WormBaseParasite"/>
        </authorList>
    </citation>
    <scope>IDENTIFICATION</scope>
</reference>
<organism evidence="2 3">
    <name type="scientific">Ditylenchus dipsaci</name>
    <dbReference type="NCBI Taxonomy" id="166011"/>
    <lineage>
        <taxon>Eukaryota</taxon>
        <taxon>Metazoa</taxon>
        <taxon>Ecdysozoa</taxon>
        <taxon>Nematoda</taxon>
        <taxon>Chromadorea</taxon>
        <taxon>Rhabditida</taxon>
        <taxon>Tylenchina</taxon>
        <taxon>Tylenchomorpha</taxon>
        <taxon>Sphaerularioidea</taxon>
        <taxon>Anguinidae</taxon>
        <taxon>Anguininae</taxon>
        <taxon>Ditylenchus</taxon>
    </lineage>
</organism>
<protein>
    <submittedName>
        <fullName evidence="3">Period</fullName>
    </submittedName>
</protein>
<accession>A0A915D9T6</accession>
<feature type="region of interest" description="Disordered" evidence="1">
    <location>
        <begin position="1"/>
        <end position="34"/>
    </location>
</feature>
<sequence>MNEQASNLSGDSNENSAVSIFDPMTGTGEKVSRSGGQTISVYDLLMEKLSQMENNETDDNTNKKDLFYHYPMSYEY</sequence>
<evidence type="ECO:0000256" key="1">
    <source>
        <dbReference type="SAM" id="MobiDB-lite"/>
    </source>
</evidence>
<proteinExistence type="predicted"/>
<keyword evidence="2" id="KW-1185">Reference proteome</keyword>
<dbReference type="Proteomes" id="UP000887574">
    <property type="component" value="Unplaced"/>
</dbReference>
<name>A0A915D9T6_9BILA</name>
<evidence type="ECO:0000313" key="2">
    <source>
        <dbReference type="Proteomes" id="UP000887574"/>
    </source>
</evidence>
<evidence type="ECO:0000313" key="3">
    <source>
        <dbReference type="WBParaSite" id="jg17074"/>
    </source>
</evidence>
<feature type="compositionally biased region" description="Polar residues" evidence="1">
    <location>
        <begin position="1"/>
        <end position="18"/>
    </location>
</feature>
<dbReference type="WBParaSite" id="jg17074">
    <property type="protein sequence ID" value="jg17074"/>
    <property type="gene ID" value="jg17074"/>
</dbReference>